<feature type="domain" description="Ricin B lectin" evidence="4">
    <location>
        <begin position="780"/>
        <end position="918"/>
    </location>
</feature>
<dbReference type="CDD" id="cd06414">
    <property type="entry name" value="GH25_LytC-like"/>
    <property type="match status" value="1"/>
</dbReference>
<dbReference type="SUPFAM" id="SSF51445">
    <property type="entry name" value="(Trans)glycosidases"/>
    <property type="match status" value="1"/>
</dbReference>
<keyword evidence="3" id="KW-0732">Signal</keyword>
<feature type="region of interest" description="Disordered" evidence="2">
    <location>
        <begin position="160"/>
        <end position="209"/>
    </location>
</feature>
<feature type="region of interest" description="Disordered" evidence="2">
    <location>
        <begin position="47"/>
        <end position="142"/>
    </location>
</feature>
<dbReference type="CDD" id="cd00161">
    <property type="entry name" value="beta-trefoil_Ricin-like"/>
    <property type="match status" value="3"/>
</dbReference>
<feature type="compositionally biased region" description="Low complexity" evidence="2">
    <location>
        <begin position="160"/>
        <end position="171"/>
    </location>
</feature>
<dbReference type="PROSITE" id="PS50231">
    <property type="entry name" value="RICIN_B_LECTIN"/>
    <property type="match status" value="3"/>
</dbReference>
<dbReference type="PANTHER" id="PTHR34135:SF2">
    <property type="entry name" value="LYSOZYME"/>
    <property type="match status" value="1"/>
</dbReference>
<sequence>MVSPHHVVKIATALSAVALTASVAVAPAYALQDIAIEDSVARNAVQGGTNSAQNGVVVQSDDQSDDQTGDQQSQDSMPDNPNAKLPDNVSDEISDDATVVSEDLAVTPEGEVKNIETGETVTDATLVGTQDQQPDPLAKTNGESFIPVSAEDVKNAVADANDANSAESQSEQSDATVKQSVEQPSAKVSAQSAQLQSAQAQSTQSNTKVQTAKFESNEYGAHWGTYNNSKAFFDYQNNLFVQQAKGVIDVSGWQGDIDWAKAKADGVEGAIIRLGYGEGNNADKKAQRNISECKRLGIPFGIYWYSYADTPALAKEEGADVVAKLKQFGVNPSDLAYPVYYDLEKWTWEGHKPPTDPNVYNNIVNNWYSALQSAGYKNLGVYSYTSYLQGPLKHANIYAKTAWVAQYGARMGFDSFPTNSRGWQYTSTGKVDGISGNVDMNAFGNKEFVNGGSSNDLQAAIDVRKMTAVTIPNGNYYINVRSKVASSVDIPGGSAADSTAIQLYSGNSSKAQQFTFTRQSDGSYEIVNVNSGKALDVRNAVAENNAIVQQYSRNNSQAQRWFIRDSGAGYYLQSALGNWVLDLSGGNTADGAAIRLYAPNGTASQLFVVSSSDVSITTGVSMIITSVANKKLVTDVTGASTANGARVQLYSSNNTNAQKYRFESIGNGTYKIVNINSGKMLDVAGGSTANGAALQQYTSNNTVAQQWTVRNYGSGKIALVSVNANKAVDIPGGNAVQQAQLQLYSPNGTVAQQWLVAKAPLTLRERLNETAAKHRQDLPDGTYTFGSKLNTSMKMDVSGASRSNYGNVQIWAGNGTNAQKWKVTHDSNGYVTLTSVNSGKVLDVNGGVSASGTNVQQYDSNGTYAQKWIAVKNSDGSYTFQSALAENAVLDVNGGSSANGTNVQLYTSNGTNAQKWVK</sequence>
<dbReference type="InterPro" id="IPR035992">
    <property type="entry name" value="Ricin_B-like_lectins"/>
</dbReference>
<keyword evidence="6" id="KW-1185">Reference proteome</keyword>
<dbReference type="RefSeq" id="WP_349076983.1">
    <property type="nucleotide sequence ID" value="NZ_JBBMFR010000004.1"/>
</dbReference>
<feature type="compositionally biased region" description="Polar residues" evidence="2">
    <location>
        <begin position="117"/>
        <end position="133"/>
    </location>
</feature>
<comment type="caution">
    <text evidence="5">The sequence shown here is derived from an EMBL/GenBank/DDBJ whole genome shotgun (WGS) entry which is preliminary data.</text>
</comment>
<evidence type="ECO:0000256" key="2">
    <source>
        <dbReference type="SAM" id="MobiDB-lite"/>
    </source>
</evidence>
<organism evidence="5 6">
    <name type="scientific">Bifidobacterium hominis</name>
    <dbReference type="NCBI Taxonomy" id="3133177"/>
    <lineage>
        <taxon>Bacteria</taxon>
        <taxon>Bacillati</taxon>
        <taxon>Actinomycetota</taxon>
        <taxon>Actinomycetes</taxon>
        <taxon>Bifidobacteriales</taxon>
        <taxon>Bifidobacteriaceae</taxon>
        <taxon>Bifidobacterium</taxon>
    </lineage>
</organism>
<name>A0ABV1C8X6_9BIFI</name>
<dbReference type="PROSITE" id="PS51904">
    <property type="entry name" value="GLYCOSYL_HYDROL_F25_2"/>
    <property type="match status" value="1"/>
</dbReference>
<proteinExistence type="inferred from homology"/>
<feature type="chain" id="PRO_5047182601" evidence="3">
    <location>
        <begin position="31"/>
        <end position="918"/>
    </location>
</feature>
<accession>A0ABV1C8X6</accession>
<feature type="compositionally biased region" description="Low complexity" evidence="2">
    <location>
        <begin position="185"/>
        <end position="205"/>
    </location>
</feature>
<dbReference type="Pfam" id="PF01183">
    <property type="entry name" value="Glyco_hydro_25"/>
    <property type="match status" value="1"/>
</dbReference>
<feature type="compositionally biased region" description="Polar residues" evidence="2">
    <location>
        <begin position="172"/>
        <end position="183"/>
    </location>
</feature>
<dbReference type="InterPro" id="IPR000772">
    <property type="entry name" value="Ricin_B_lectin"/>
</dbReference>
<evidence type="ECO:0000313" key="5">
    <source>
        <dbReference type="EMBL" id="MEQ2397158.1"/>
    </source>
</evidence>
<feature type="domain" description="Ricin B lectin" evidence="4">
    <location>
        <begin position="474"/>
        <end position="610"/>
    </location>
</feature>
<protein>
    <submittedName>
        <fullName evidence="5">RICIN domain-containing protein</fullName>
    </submittedName>
</protein>
<evidence type="ECO:0000259" key="4">
    <source>
        <dbReference type="SMART" id="SM00458"/>
    </source>
</evidence>
<feature type="domain" description="Ricin B lectin" evidence="4">
    <location>
        <begin position="619"/>
        <end position="757"/>
    </location>
</feature>
<dbReference type="InterPro" id="IPR002053">
    <property type="entry name" value="Glyco_hydro_25"/>
</dbReference>
<evidence type="ECO:0000313" key="6">
    <source>
        <dbReference type="Proteomes" id="UP001462554"/>
    </source>
</evidence>
<gene>
    <name evidence="5" type="ORF">WMO36_04650</name>
</gene>
<dbReference type="SMART" id="SM00458">
    <property type="entry name" value="RICIN"/>
    <property type="match status" value="3"/>
</dbReference>
<evidence type="ECO:0000256" key="1">
    <source>
        <dbReference type="ARBA" id="ARBA00010646"/>
    </source>
</evidence>
<dbReference type="Pfam" id="PF14200">
    <property type="entry name" value="RicinB_lectin_2"/>
    <property type="match status" value="4"/>
</dbReference>
<dbReference type="EMBL" id="JBBMFR010000004">
    <property type="protein sequence ID" value="MEQ2397158.1"/>
    <property type="molecule type" value="Genomic_DNA"/>
</dbReference>
<dbReference type="SUPFAM" id="SSF50370">
    <property type="entry name" value="Ricin B-like lectins"/>
    <property type="match status" value="3"/>
</dbReference>
<dbReference type="Gene3D" id="3.20.20.80">
    <property type="entry name" value="Glycosidases"/>
    <property type="match status" value="1"/>
</dbReference>
<dbReference type="Gene3D" id="2.80.10.50">
    <property type="match status" value="9"/>
</dbReference>
<dbReference type="InterPro" id="IPR017853">
    <property type="entry name" value="GH"/>
</dbReference>
<feature type="compositionally biased region" description="Polar residues" evidence="2">
    <location>
        <begin position="47"/>
        <end position="57"/>
    </location>
</feature>
<feature type="signal peptide" evidence="3">
    <location>
        <begin position="1"/>
        <end position="30"/>
    </location>
</feature>
<comment type="similarity">
    <text evidence="1">Belongs to the glycosyl hydrolase 25 family.</text>
</comment>
<reference evidence="5 6" key="1">
    <citation type="submission" date="2024-03" db="EMBL/GenBank/DDBJ databases">
        <title>Human intestinal bacterial collection.</title>
        <authorList>
            <person name="Pauvert C."/>
            <person name="Hitch T.C.A."/>
            <person name="Clavel T."/>
        </authorList>
    </citation>
    <scope>NUCLEOTIDE SEQUENCE [LARGE SCALE GENOMIC DNA]</scope>
    <source>
        <strain evidence="5 6">CLA-AA-H311</strain>
    </source>
</reference>
<dbReference type="PANTHER" id="PTHR34135">
    <property type="entry name" value="LYSOZYME"/>
    <property type="match status" value="1"/>
</dbReference>
<dbReference type="Proteomes" id="UP001462554">
    <property type="component" value="Unassembled WGS sequence"/>
</dbReference>
<evidence type="ECO:0000256" key="3">
    <source>
        <dbReference type="SAM" id="SignalP"/>
    </source>
</evidence>